<keyword evidence="11" id="KW-1185">Reference proteome</keyword>
<evidence type="ECO:0000256" key="4">
    <source>
        <dbReference type="ARBA" id="ARBA00022692"/>
    </source>
</evidence>
<evidence type="ECO:0000256" key="1">
    <source>
        <dbReference type="ARBA" id="ARBA00004273"/>
    </source>
</evidence>
<dbReference type="Pfam" id="PF12597">
    <property type="entry name" value="Cox20"/>
    <property type="match status" value="1"/>
</dbReference>
<evidence type="ECO:0000256" key="7">
    <source>
        <dbReference type="ARBA" id="ARBA00023128"/>
    </source>
</evidence>
<dbReference type="EMBL" id="MU250536">
    <property type="protein sequence ID" value="KAG7445817.1"/>
    <property type="molecule type" value="Genomic_DNA"/>
</dbReference>
<evidence type="ECO:0000256" key="5">
    <source>
        <dbReference type="ARBA" id="ARBA00022792"/>
    </source>
</evidence>
<gene>
    <name evidence="10" type="ORF">BT62DRAFT_1076879</name>
</gene>
<evidence type="ECO:0000256" key="3">
    <source>
        <dbReference type="ARBA" id="ARBA00017689"/>
    </source>
</evidence>
<dbReference type="Proteomes" id="UP000812287">
    <property type="component" value="Unassembled WGS sequence"/>
</dbReference>
<proteinExistence type="inferred from homology"/>
<dbReference type="InterPro" id="IPR022533">
    <property type="entry name" value="Cox20"/>
</dbReference>
<dbReference type="PANTHER" id="PTHR31586:SF1">
    <property type="entry name" value="CYTOCHROME C OXIDASE ASSEMBLY PROTEIN COX20, MITOCHONDRIAL"/>
    <property type="match status" value="1"/>
</dbReference>
<comment type="subcellular location">
    <subcellularLocation>
        <location evidence="1">Mitochondrion inner membrane</location>
    </subcellularLocation>
</comment>
<feature type="transmembrane region" description="Helical" evidence="9">
    <location>
        <begin position="132"/>
        <end position="151"/>
    </location>
</feature>
<dbReference type="AlphaFoldDB" id="A0A9P7VS37"/>
<dbReference type="GO" id="GO:0005743">
    <property type="term" value="C:mitochondrial inner membrane"/>
    <property type="evidence" value="ECO:0007669"/>
    <property type="project" value="UniProtKB-SubCell"/>
</dbReference>
<evidence type="ECO:0000256" key="8">
    <source>
        <dbReference type="ARBA" id="ARBA00023136"/>
    </source>
</evidence>
<keyword evidence="5" id="KW-0999">Mitochondrion inner membrane</keyword>
<evidence type="ECO:0000313" key="11">
    <source>
        <dbReference type="Proteomes" id="UP000812287"/>
    </source>
</evidence>
<keyword evidence="6 9" id="KW-1133">Transmembrane helix</keyword>
<dbReference type="RefSeq" id="XP_043039317.1">
    <property type="nucleotide sequence ID" value="XM_043179255.1"/>
</dbReference>
<keyword evidence="4 9" id="KW-0812">Transmembrane</keyword>
<comment type="caution">
    <text evidence="10">The sequence shown here is derived from an EMBL/GenBank/DDBJ whole genome shotgun (WGS) entry which is preliminary data.</text>
</comment>
<evidence type="ECO:0000256" key="6">
    <source>
        <dbReference type="ARBA" id="ARBA00022989"/>
    </source>
</evidence>
<dbReference type="OrthoDB" id="14603at2759"/>
<evidence type="ECO:0000256" key="2">
    <source>
        <dbReference type="ARBA" id="ARBA00009575"/>
    </source>
</evidence>
<sequence length="180" mass="19393">MPEDVAGIFKGIEMYAPGLPLYTGGLVNKKDYKAVGIEGGPLVMGEFTEESPIITFLPFPMSDVSKPLPSNPQAIAPPPGVPQPTGHLRTDVYNSVTNILQIPCAKNAFMQGLVSGVGVGFIRGTTAAPIVAGHWAITTFVGISGVSWYICHRRMAKEREKVIQMIESTPKRTVKHEEST</sequence>
<accession>A0A9P7VS37</accession>
<organism evidence="10 11">
    <name type="scientific">Guyanagaster necrorhizus</name>
    <dbReference type="NCBI Taxonomy" id="856835"/>
    <lineage>
        <taxon>Eukaryota</taxon>
        <taxon>Fungi</taxon>
        <taxon>Dikarya</taxon>
        <taxon>Basidiomycota</taxon>
        <taxon>Agaricomycotina</taxon>
        <taxon>Agaricomycetes</taxon>
        <taxon>Agaricomycetidae</taxon>
        <taxon>Agaricales</taxon>
        <taxon>Marasmiineae</taxon>
        <taxon>Physalacriaceae</taxon>
        <taxon>Guyanagaster</taxon>
    </lineage>
</organism>
<keyword evidence="8 9" id="KW-0472">Membrane</keyword>
<evidence type="ECO:0000313" key="10">
    <source>
        <dbReference type="EMBL" id="KAG7445817.1"/>
    </source>
</evidence>
<dbReference type="GeneID" id="66101549"/>
<comment type="similarity">
    <text evidence="2">Belongs to the COX20 family.</text>
</comment>
<name>A0A9P7VS37_9AGAR</name>
<reference evidence="10" key="1">
    <citation type="submission" date="2020-11" db="EMBL/GenBank/DDBJ databases">
        <title>Adaptations for nitrogen fixation in a non-lichenized fungal sporocarp promotes dispersal by wood-feeding termites.</title>
        <authorList>
            <consortium name="DOE Joint Genome Institute"/>
            <person name="Koch R.A."/>
            <person name="Yoon G."/>
            <person name="Arayal U."/>
            <person name="Lail K."/>
            <person name="Amirebrahimi M."/>
            <person name="Labutti K."/>
            <person name="Lipzen A."/>
            <person name="Riley R."/>
            <person name="Barry K."/>
            <person name="Henrissat B."/>
            <person name="Grigoriev I.V."/>
            <person name="Herr J.R."/>
            <person name="Aime M.C."/>
        </authorList>
    </citation>
    <scope>NUCLEOTIDE SEQUENCE</scope>
    <source>
        <strain evidence="10">MCA 3950</strain>
    </source>
</reference>
<dbReference type="PANTHER" id="PTHR31586">
    <property type="entry name" value="CYTOCHROME C OXIDASE PROTEIN 20"/>
    <property type="match status" value="1"/>
</dbReference>
<keyword evidence="7" id="KW-0496">Mitochondrion</keyword>
<evidence type="ECO:0000256" key="9">
    <source>
        <dbReference type="SAM" id="Phobius"/>
    </source>
</evidence>
<dbReference type="GO" id="GO:0033617">
    <property type="term" value="P:mitochondrial respiratory chain complex IV assembly"/>
    <property type="evidence" value="ECO:0007669"/>
    <property type="project" value="InterPro"/>
</dbReference>
<protein>
    <recommendedName>
        <fullName evidence="3">Cytochrome c oxidase assembly protein COX20, mitochondrial</fullName>
    </recommendedName>
</protein>